<reference evidence="2" key="2">
    <citation type="submission" date="2020-09" db="EMBL/GenBank/DDBJ databases">
        <authorList>
            <person name="Sun Q."/>
            <person name="Zhou Y."/>
        </authorList>
    </citation>
    <scope>NUCLEOTIDE SEQUENCE</scope>
    <source>
        <strain evidence="2">CGMCC 4.7201</strain>
    </source>
</reference>
<proteinExistence type="predicted"/>
<dbReference type="EMBL" id="BMMS01000057">
    <property type="protein sequence ID" value="GGP00437.1"/>
    <property type="molecule type" value="Genomic_DNA"/>
</dbReference>
<evidence type="ECO:0000313" key="3">
    <source>
        <dbReference type="Proteomes" id="UP000641932"/>
    </source>
</evidence>
<reference evidence="2" key="1">
    <citation type="journal article" date="2014" name="Int. J. Syst. Evol. Microbiol.">
        <title>Complete genome sequence of Corynebacterium casei LMG S-19264T (=DSM 44701T), isolated from a smear-ripened cheese.</title>
        <authorList>
            <consortium name="US DOE Joint Genome Institute (JGI-PGF)"/>
            <person name="Walter F."/>
            <person name="Albersmeier A."/>
            <person name="Kalinowski J."/>
            <person name="Ruckert C."/>
        </authorList>
    </citation>
    <scope>NUCLEOTIDE SEQUENCE</scope>
    <source>
        <strain evidence="2">CGMCC 4.7201</strain>
    </source>
</reference>
<evidence type="ECO:0000313" key="2">
    <source>
        <dbReference type="EMBL" id="GGP00437.1"/>
    </source>
</evidence>
<dbReference type="Proteomes" id="UP000641932">
    <property type="component" value="Unassembled WGS sequence"/>
</dbReference>
<comment type="caution">
    <text evidence="2">The sequence shown here is derived from an EMBL/GenBank/DDBJ whole genome shotgun (WGS) entry which is preliminary data.</text>
</comment>
<gene>
    <name evidence="2" type="ORF">GCM10012280_69200</name>
</gene>
<feature type="region of interest" description="Disordered" evidence="1">
    <location>
        <begin position="36"/>
        <end position="60"/>
    </location>
</feature>
<accession>A0A918E2F9</accession>
<name>A0A918E2F9_9ACTN</name>
<protein>
    <submittedName>
        <fullName evidence="2">Uncharacterized protein</fullName>
    </submittedName>
</protein>
<evidence type="ECO:0000256" key="1">
    <source>
        <dbReference type="SAM" id="MobiDB-lite"/>
    </source>
</evidence>
<dbReference type="AlphaFoldDB" id="A0A918E2F9"/>
<keyword evidence="3" id="KW-1185">Reference proteome</keyword>
<sequence>MPSACRGPCPPAAVQFLHLALRLYIYIVGLADTHATPNASHSTVRPHHMGSELMPRRLTR</sequence>
<organism evidence="2 3">
    <name type="scientific">Wenjunlia tyrosinilytica</name>
    <dbReference type="NCBI Taxonomy" id="1544741"/>
    <lineage>
        <taxon>Bacteria</taxon>
        <taxon>Bacillati</taxon>
        <taxon>Actinomycetota</taxon>
        <taxon>Actinomycetes</taxon>
        <taxon>Kitasatosporales</taxon>
        <taxon>Streptomycetaceae</taxon>
        <taxon>Wenjunlia</taxon>
    </lineage>
</organism>